<dbReference type="InterPro" id="IPR036259">
    <property type="entry name" value="MFS_trans_sf"/>
</dbReference>
<dbReference type="AlphaFoldDB" id="A0AAV7JKP1"/>
<reference evidence="9 10" key="1">
    <citation type="journal article" date="2023" name="BMC Biol.">
        <title>The compact genome of the sponge Oopsacas minuta (Hexactinellida) is lacking key metazoan core genes.</title>
        <authorList>
            <person name="Santini S."/>
            <person name="Schenkelaars Q."/>
            <person name="Jourda C."/>
            <person name="Duchesne M."/>
            <person name="Belahbib H."/>
            <person name="Rocher C."/>
            <person name="Selva M."/>
            <person name="Riesgo A."/>
            <person name="Vervoort M."/>
            <person name="Leys S.P."/>
            <person name="Kodjabachian L."/>
            <person name="Le Bivic A."/>
            <person name="Borchiellini C."/>
            <person name="Claverie J.M."/>
            <person name="Renard E."/>
        </authorList>
    </citation>
    <scope>NUCLEOTIDE SEQUENCE [LARGE SCALE GENOMIC DNA]</scope>
    <source>
        <strain evidence="9">SPO-2</strain>
    </source>
</reference>
<dbReference type="Pfam" id="PF07690">
    <property type="entry name" value="MFS_1"/>
    <property type="match status" value="1"/>
</dbReference>
<feature type="transmembrane region" description="Helical" evidence="7">
    <location>
        <begin position="446"/>
        <end position="468"/>
    </location>
</feature>
<evidence type="ECO:0000256" key="2">
    <source>
        <dbReference type="ARBA" id="ARBA00022448"/>
    </source>
</evidence>
<dbReference type="Proteomes" id="UP001165289">
    <property type="component" value="Unassembled WGS sequence"/>
</dbReference>
<dbReference type="InterPro" id="IPR011701">
    <property type="entry name" value="MFS"/>
</dbReference>
<dbReference type="GO" id="GO:0016020">
    <property type="term" value="C:membrane"/>
    <property type="evidence" value="ECO:0007669"/>
    <property type="project" value="UniProtKB-SubCell"/>
</dbReference>
<feature type="transmembrane region" description="Helical" evidence="7">
    <location>
        <begin position="254"/>
        <end position="275"/>
    </location>
</feature>
<feature type="transmembrane region" description="Helical" evidence="7">
    <location>
        <begin position="76"/>
        <end position="97"/>
    </location>
</feature>
<feature type="transmembrane region" description="Helical" evidence="7">
    <location>
        <begin position="201"/>
        <end position="223"/>
    </location>
</feature>
<comment type="subcellular location">
    <subcellularLocation>
        <location evidence="1">Membrane</location>
        <topology evidence="1">Multi-pass membrane protein</topology>
    </subcellularLocation>
</comment>
<feature type="transmembrane region" description="Helical" evidence="7">
    <location>
        <begin position="340"/>
        <end position="365"/>
    </location>
</feature>
<feature type="transmembrane region" description="Helical" evidence="7">
    <location>
        <begin position="407"/>
        <end position="426"/>
    </location>
</feature>
<evidence type="ECO:0000259" key="8">
    <source>
        <dbReference type="PROSITE" id="PS50850"/>
    </source>
</evidence>
<feature type="transmembrane region" description="Helical" evidence="7">
    <location>
        <begin position="168"/>
        <end position="189"/>
    </location>
</feature>
<evidence type="ECO:0000256" key="1">
    <source>
        <dbReference type="ARBA" id="ARBA00004141"/>
    </source>
</evidence>
<evidence type="ECO:0000256" key="3">
    <source>
        <dbReference type="ARBA" id="ARBA00022692"/>
    </source>
</evidence>
<evidence type="ECO:0000256" key="6">
    <source>
        <dbReference type="ARBA" id="ARBA00024338"/>
    </source>
</evidence>
<feature type="domain" description="Major facilitator superfamily (MFS) profile" evidence="8">
    <location>
        <begin position="34"/>
        <end position="472"/>
    </location>
</feature>
<name>A0AAV7JKP1_9METZ</name>
<evidence type="ECO:0000256" key="5">
    <source>
        <dbReference type="ARBA" id="ARBA00023136"/>
    </source>
</evidence>
<comment type="similarity">
    <text evidence="6">Belongs to the major facilitator superfamily. Spinster (TC 2.A.1.49) family.</text>
</comment>
<feature type="transmembrane region" description="Helical" evidence="7">
    <location>
        <begin position="109"/>
        <end position="130"/>
    </location>
</feature>
<sequence length="502" mass="55215">MTTLNDDDNCASEELIPKSNSHCPSRRNIHDCATFAILIFINALNYTDRWTVAAIITNLENATTNEFGYAISDLEAGFLTTSFILSFMVFSIPFGVLGDRYKRTWLMGIGLFIWSAATLAASFAPTYWFLLLMRTLVGIGEASYATIAPTIIADMFPPKLRIRMLSLFYLVIPFGTAFGFIVAAVAQIFAEHVLMLTTGQWRWALRITPPFGFIAVLLIIFVAKEPPRGRSEDVFNSSVSFVAKSNCKSVLMDIVSVITNYSFIFSTLGFTGVTFSTGALAQWAPRYTTLISDAYFDSIISANTCSIFFGVASGIGGLTGTLFGSELSKFISKYSGRADMYVCALGMLLSGPLLYLTLTVTVYSIWSGFPLVLLCVFVLSFNWAPNANILLYVVVPQRRSTAEAFQILISHMLGDAASPTIVGAISDWLRGTNEMATVRASALQTALYTTCFIACISGFFYLFGSLYVNKDKAAADQCNFEKVRKQRHDDSIRDLPSIPSNL</sequence>
<protein>
    <submittedName>
        <fullName evidence="9">Protein spinster isoform X4</fullName>
    </submittedName>
</protein>
<organism evidence="9 10">
    <name type="scientific">Oopsacas minuta</name>
    <dbReference type="NCBI Taxonomy" id="111878"/>
    <lineage>
        <taxon>Eukaryota</taxon>
        <taxon>Metazoa</taxon>
        <taxon>Porifera</taxon>
        <taxon>Hexactinellida</taxon>
        <taxon>Hexasterophora</taxon>
        <taxon>Lyssacinosida</taxon>
        <taxon>Leucopsacidae</taxon>
        <taxon>Oopsacas</taxon>
    </lineage>
</organism>
<dbReference type="GO" id="GO:0022857">
    <property type="term" value="F:transmembrane transporter activity"/>
    <property type="evidence" value="ECO:0007669"/>
    <property type="project" value="InterPro"/>
</dbReference>
<feature type="transmembrane region" description="Helical" evidence="7">
    <location>
        <begin position="295"/>
        <end position="319"/>
    </location>
</feature>
<evidence type="ECO:0000256" key="4">
    <source>
        <dbReference type="ARBA" id="ARBA00022989"/>
    </source>
</evidence>
<evidence type="ECO:0000313" key="10">
    <source>
        <dbReference type="Proteomes" id="UP001165289"/>
    </source>
</evidence>
<dbReference type="PROSITE" id="PS50850">
    <property type="entry name" value="MFS"/>
    <property type="match status" value="1"/>
</dbReference>
<accession>A0AAV7JKP1</accession>
<feature type="transmembrane region" description="Helical" evidence="7">
    <location>
        <begin position="136"/>
        <end position="156"/>
    </location>
</feature>
<dbReference type="Gene3D" id="1.20.1250.20">
    <property type="entry name" value="MFS general substrate transporter like domains"/>
    <property type="match status" value="1"/>
</dbReference>
<comment type="caution">
    <text evidence="9">The sequence shown here is derived from an EMBL/GenBank/DDBJ whole genome shotgun (WGS) entry which is preliminary data.</text>
</comment>
<dbReference type="CDD" id="cd17328">
    <property type="entry name" value="MFS_spinster_like"/>
    <property type="match status" value="1"/>
</dbReference>
<dbReference type="InterPro" id="IPR044770">
    <property type="entry name" value="MFS_spinster-like"/>
</dbReference>
<evidence type="ECO:0000256" key="7">
    <source>
        <dbReference type="SAM" id="Phobius"/>
    </source>
</evidence>
<dbReference type="EMBL" id="JAKMXF010000323">
    <property type="protein sequence ID" value="KAI6649031.1"/>
    <property type="molecule type" value="Genomic_DNA"/>
</dbReference>
<dbReference type="InterPro" id="IPR020846">
    <property type="entry name" value="MFS_dom"/>
</dbReference>
<dbReference type="PANTHER" id="PTHR23505:SF79">
    <property type="entry name" value="PROTEIN SPINSTER"/>
    <property type="match status" value="1"/>
</dbReference>
<keyword evidence="2" id="KW-0813">Transport</keyword>
<dbReference type="SUPFAM" id="SSF103473">
    <property type="entry name" value="MFS general substrate transporter"/>
    <property type="match status" value="1"/>
</dbReference>
<keyword evidence="10" id="KW-1185">Reference proteome</keyword>
<evidence type="ECO:0000313" key="9">
    <source>
        <dbReference type="EMBL" id="KAI6649031.1"/>
    </source>
</evidence>
<proteinExistence type="inferred from homology"/>
<gene>
    <name evidence="9" type="ORF">LOD99_6914</name>
</gene>
<keyword evidence="3 7" id="KW-0812">Transmembrane</keyword>
<dbReference type="PANTHER" id="PTHR23505">
    <property type="entry name" value="SPINSTER"/>
    <property type="match status" value="1"/>
</dbReference>
<keyword evidence="4 7" id="KW-1133">Transmembrane helix</keyword>
<feature type="transmembrane region" description="Helical" evidence="7">
    <location>
        <begin position="371"/>
        <end position="395"/>
    </location>
</feature>
<keyword evidence="5 7" id="KW-0472">Membrane</keyword>